<dbReference type="EMBL" id="JAHQCW010000054">
    <property type="protein sequence ID" value="MBU9739271.1"/>
    <property type="molecule type" value="Genomic_DNA"/>
</dbReference>
<dbReference type="InterPro" id="IPR005467">
    <property type="entry name" value="His_kinase_dom"/>
</dbReference>
<evidence type="ECO:0000256" key="2">
    <source>
        <dbReference type="ARBA" id="ARBA00004651"/>
    </source>
</evidence>
<evidence type="ECO:0000259" key="12">
    <source>
        <dbReference type="PROSITE" id="PS50109"/>
    </source>
</evidence>
<name>A0A949K388_9FIRM</name>
<dbReference type="AlphaFoldDB" id="A0A949K388"/>
<dbReference type="Proteomes" id="UP000712157">
    <property type="component" value="Unassembled WGS sequence"/>
</dbReference>
<accession>A0A949K388</accession>
<dbReference type="InterPro" id="IPR050351">
    <property type="entry name" value="BphY/WalK/GraS-like"/>
</dbReference>
<evidence type="ECO:0000256" key="7">
    <source>
        <dbReference type="ARBA" id="ARBA00022777"/>
    </source>
</evidence>
<keyword evidence="5" id="KW-0808">Transferase</keyword>
<evidence type="ECO:0000256" key="3">
    <source>
        <dbReference type="ARBA" id="ARBA00012438"/>
    </source>
</evidence>
<keyword evidence="4" id="KW-1003">Cell membrane</keyword>
<dbReference type="EC" id="2.7.13.3" evidence="3"/>
<feature type="transmembrane region" description="Helical" evidence="11">
    <location>
        <begin position="37"/>
        <end position="58"/>
    </location>
</feature>
<dbReference type="PROSITE" id="PS50109">
    <property type="entry name" value="HIS_KIN"/>
    <property type="match status" value="1"/>
</dbReference>
<keyword evidence="7 13" id="KW-0418">Kinase</keyword>
<evidence type="ECO:0000256" key="6">
    <source>
        <dbReference type="ARBA" id="ARBA00022692"/>
    </source>
</evidence>
<comment type="subcellular location">
    <subcellularLocation>
        <location evidence="2">Cell membrane</location>
        <topology evidence="2">Multi-pass membrane protein</topology>
    </subcellularLocation>
</comment>
<dbReference type="Gene3D" id="3.30.565.10">
    <property type="entry name" value="Histidine kinase-like ATPase, C-terminal domain"/>
    <property type="match status" value="1"/>
</dbReference>
<evidence type="ECO:0000313" key="14">
    <source>
        <dbReference type="Proteomes" id="UP000712157"/>
    </source>
</evidence>
<dbReference type="GO" id="GO:0004721">
    <property type="term" value="F:phosphoprotein phosphatase activity"/>
    <property type="evidence" value="ECO:0007669"/>
    <property type="project" value="TreeGrafter"/>
</dbReference>
<dbReference type="InterPro" id="IPR036890">
    <property type="entry name" value="HATPase_C_sf"/>
</dbReference>
<sequence>MIFWAYIRARVKSIACMAVILIIFGVVYFLADIQLDIYLYSLQLSAAFLLIAAGVDYYHFLKKHQSLAEFFELPHPELRQLPAAADILEQDYQDILERMMRINKELVTRSDQTYTDSREYYMMWAHQIKTPLSALKLLLQLEGNLSERGELEQEVFKIEQYVELALQYVRLDHMENDLEFKEYDLKKLVRQTVKKYSVIFINKKLSIDMDGVSGKVLTDEKWLSLILEQLLSNALKYTNQGGIRFYMEPGQEKTLVIQDTGIGIREEDVHRIFERGFTGYNGRMDKKSTGIGLYLCKKAADQLGHKIHIESKVGEGTRVMLDLRSDRLEIF</sequence>
<evidence type="ECO:0000256" key="10">
    <source>
        <dbReference type="ARBA" id="ARBA00023136"/>
    </source>
</evidence>
<dbReference type="PANTHER" id="PTHR45453">
    <property type="entry name" value="PHOSPHATE REGULON SENSOR PROTEIN PHOR"/>
    <property type="match status" value="1"/>
</dbReference>
<evidence type="ECO:0000256" key="1">
    <source>
        <dbReference type="ARBA" id="ARBA00000085"/>
    </source>
</evidence>
<protein>
    <recommendedName>
        <fullName evidence="3">histidine kinase</fullName>
        <ecNumber evidence="3">2.7.13.3</ecNumber>
    </recommendedName>
</protein>
<gene>
    <name evidence="13" type="ORF">KTH89_22320</name>
</gene>
<evidence type="ECO:0000256" key="8">
    <source>
        <dbReference type="ARBA" id="ARBA00022989"/>
    </source>
</evidence>
<dbReference type="InterPro" id="IPR003594">
    <property type="entry name" value="HATPase_dom"/>
</dbReference>
<evidence type="ECO:0000256" key="9">
    <source>
        <dbReference type="ARBA" id="ARBA00023012"/>
    </source>
</evidence>
<dbReference type="Pfam" id="PF02518">
    <property type="entry name" value="HATPase_c"/>
    <property type="match status" value="1"/>
</dbReference>
<keyword evidence="9" id="KW-0902">Two-component regulatory system</keyword>
<proteinExistence type="predicted"/>
<dbReference type="InterPro" id="IPR004358">
    <property type="entry name" value="Sig_transdc_His_kin-like_C"/>
</dbReference>
<evidence type="ECO:0000256" key="4">
    <source>
        <dbReference type="ARBA" id="ARBA00022475"/>
    </source>
</evidence>
<dbReference type="GO" id="GO:0000155">
    <property type="term" value="F:phosphorelay sensor kinase activity"/>
    <property type="evidence" value="ECO:0007669"/>
    <property type="project" value="TreeGrafter"/>
</dbReference>
<reference evidence="13" key="1">
    <citation type="submission" date="2021-06" db="EMBL/GenBank/DDBJ databases">
        <title>Description of novel taxa of the family Lachnospiraceae.</title>
        <authorList>
            <person name="Chaplin A.V."/>
            <person name="Sokolova S.R."/>
            <person name="Pikina A.P."/>
            <person name="Korzhanova M."/>
            <person name="Belova V."/>
            <person name="Korostin D."/>
            <person name="Efimov B.A."/>
        </authorList>
    </citation>
    <scope>NUCLEOTIDE SEQUENCE</scope>
    <source>
        <strain evidence="13">ASD5720</strain>
    </source>
</reference>
<dbReference type="PANTHER" id="PTHR45453:SF2">
    <property type="entry name" value="HISTIDINE KINASE"/>
    <property type="match status" value="1"/>
</dbReference>
<dbReference type="GO" id="GO:0016036">
    <property type="term" value="P:cellular response to phosphate starvation"/>
    <property type="evidence" value="ECO:0007669"/>
    <property type="project" value="TreeGrafter"/>
</dbReference>
<keyword evidence="14" id="KW-1185">Reference proteome</keyword>
<keyword evidence="6 11" id="KW-0812">Transmembrane</keyword>
<dbReference type="PRINTS" id="PR00344">
    <property type="entry name" value="BCTRLSENSOR"/>
</dbReference>
<organism evidence="13 14">
    <name type="scientific">Diplocloster agilis</name>
    <dbReference type="NCBI Taxonomy" id="2850323"/>
    <lineage>
        <taxon>Bacteria</taxon>
        <taxon>Bacillati</taxon>
        <taxon>Bacillota</taxon>
        <taxon>Clostridia</taxon>
        <taxon>Lachnospirales</taxon>
        <taxon>Lachnospiraceae</taxon>
        <taxon>Diplocloster</taxon>
    </lineage>
</organism>
<dbReference type="SMART" id="SM00387">
    <property type="entry name" value="HATPase_c"/>
    <property type="match status" value="1"/>
</dbReference>
<comment type="catalytic activity">
    <reaction evidence="1">
        <text>ATP + protein L-histidine = ADP + protein N-phospho-L-histidine.</text>
        <dbReference type="EC" id="2.7.13.3"/>
    </reaction>
</comment>
<evidence type="ECO:0000313" key="13">
    <source>
        <dbReference type="EMBL" id="MBU9739271.1"/>
    </source>
</evidence>
<feature type="domain" description="Histidine kinase" evidence="12">
    <location>
        <begin position="123"/>
        <end position="327"/>
    </location>
</feature>
<evidence type="ECO:0000256" key="5">
    <source>
        <dbReference type="ARBA" id="ARBA00022679"/>
    </source>
</evidence>
<dbReference type="GO" id="GO:0005886">
    <property type="term" value="C:plasma membrane"/>
    <property type="evidence" value="ECO:0007669"/>
    <property type="project" value="UniProtKB-SubCell"/>
</dbReference>
<keyword evidence="10 11" id="KW-0472">Membrane</keyword>
<keyword evidence="8 11" id="KW-1133">Transmembrane helix</keyword>
<dbReference type="RefSeq" id="WP_238723160.1">
    <property type="nucleotide sequence ID" value="NZ_JAHQCW010000054.1"/>
</dbReference>
<evidence type="ECO:0000256" key="11">
    <source>
        <dbReference type="SAM" id="Phobius"/>
    </source>
</evidence>
<dbReference type="SUPFAM" id="SSF55874">
    <property type="entry name" value="ATPase domain of HSP90 chaperone/DNA topoisomerase II/histidine kinase"/>
    <property type="match status" value="1"/>
</dbReference>
<comment type="caution">
    <text evidence="13">The sequence shown here is derived from an EMBL/GenBank/DDBJ whole genome shotgun (WGS) entry which is preliminary data.</text>
</comment>
<feature type="transmembrane region" description="Helical" evidence="11">
    <location>
        <begin position="12"/>
        <end position="31"/>
    </location>
</feature>